<dbReference type="PROSITE" id="PS50059">
    <property type="entry name" value="FKBP_PPIASE"/>
    <property type="match status" value="1"/>
</dbReference>
<dbReference type="SUPFAM" id="SSF54534">
    <property type="entry name" value="FKBP-like"/>
    <property type="match status" value="1"/>
</dbReference>
<dbReference type="STRING" id="1513896.SAMN05660841_01479"/>
<evidence type="ECO:0000313" key="9">
    <source>
        <dbReference type="EMBL" id="SKB61009.1"/>
    </source>
</evidence>
<keyword evidence="10" id="KW-1185">Reference proteome</keyword>
<evidence type="ECO:0000256" key="7">
    <source>
        <dbReference type="SAM" id="SignalP"/>
    </source>
</evidence>
<comment type="similarity">
    <text evidence="2 6">Belongs to the FKBP-type PPIase family.</text>
</comment>
<dbReference type="InterPro" id="IPR046357">
    <property type="entry name" value="PPIase_dom_sf"/>
</dbReference>
<dbReference type="FunFam" id="3.10.50.40:FF:000006">
    <property type="entry name" value="Peptidyl-prolyl cis-trans isomerase"/>
    <property type="match status" value="1"/>
</dbReference>
<evidence type="ECO:0000313" key="10">
    <source>
        <dbReference type="Proteomes" id="UP000190150"/>
    </source>
</evidence>
<proteinExistence type="inferred from homology"/>
<dbReference type="Gene3D" id="3.10.50.40">
    <property type="match status" value="1"/>
</dbReference>
<evidence type="ECO:0000256" key="3">
    <source>
        <dbReference type="ARBA" id="ARBA00023110"/>
    </source>
</evidence>
<dbReference type="InterPro" id="IPR001179">
    <property type="entry name" value="PPIase_FKBP_dom"/>
</dbReference>
<dbReference type="Pfam" id="PF01346">
    <property type="entry name" value="FKBP_N"/>
    <property type="match status" value="1"/>
</dbReference>
<dbReference type="PANTHER" id="PTHR43811">
    <property type="entry name" value="FKBP-TYPE PEPTIDYL-PROLYL CIS-TRANS ISOMERASE FKPA"/>
    <property type="match status" value="1"/>
</dbReference>
<dbReference type="InterPro" id="IPR036944">
    <property type="entry name" value="PPIase_FKBP_N_sf"/>
</dbReference>
<feature type="signal peptide" evidence="7">
    <location>
        <begin position="1"/>
        <end position="19"/>
    </location>
</feature>
<evidence type="ECO:0000256" key="1">
    <source>
        <dbReference type="ARBA" id="ARBA00000971"/>
    </source>
</evidence>
<dbReference type="Proteomes" id="UP000190150">
    <property type="component" value="Unassembled WGS sequence"/>
</dbReference>
<dbReference type="Pfam" id="PF00254">
    <property type="entry name" value="FKBP_C"/>
    <property type="match status" value="1"/>
</dbReference>
<evidence type="ECO:0000259" key="8">
    <source>
        <dbReference type="PROSITE" id="PS50059"/>
    </source>
</evidence>
<keyword evidence="4 5" id="KW-0413">Isomerase</keyword>
<organism evidence="9 10">
    <name type="scientific">Sphingobacterium nematocida</name>
    <dbReference type="NCBI Taxonomy" id="1513896"/>
    <lineage>
        <taxon>Bacteria</taxon>
        <taxon>Pseudomonadati</taxon>
        <taxon>Bacteroidota</taxon>
        <taxon>Sphingobacteriia</taxon>
        <taxon>Sphingobacteriales</taxon>
        <taxon>Sphingobacteriaceae</taxon>
        <taxon>Sphingobacterium</taxon>
    </lineage>
</organism>
<feature type="domain" description="PPIase FKBP-type" evidence="8">
    <location>
        <begin position="166"/>
        <end position="251"/>
    </location>
</feature>
<evidence type="ECO:0000256" key="5">
    <source>
        <dbReference type="PROSITE-ProRule" id="PRU00277"/>
    </source>
</evidence>
<comment type="catalytic activity">
    <reaction evidence="1 5 6">
        <text>[protein]-peptidylproline (omega=180) = [protein]-peptidylproline (omega=0)</text>
        <dbReference type="Rhea" id="RHEA:16237"/>
        <dbReference type="Rhea" id="RHEA-COMP:10747"/>
        <dbReference type="Rhea" id="RHEA-COMP:10748"/>
        <dbReference type="ChEBI" id="CHEBI:83833"/>
        <dbReference type="ChEBI" id="CHEBI:83834"/>
        <dbReference type="EC" id="5.2.1.8"/>
    </reaction>
</comment>
<keyword evidence="7" id="KW-0732">Signal</keyword>
<sequence>MKFRLICALALTMTGSLCIVNGQTAKKKQPTKSQTKSVQSNKTVAKKVNVVNTVVLKNGRDSLSYALGTDVARSLKSSGFDLDVKMLSEGISNYFKGGNVLLTEDKSAEIIQASVRKMMEIKNSELRKPGEEFLAKNKLNPNVKVTNEGVQYEILKQGDGVRPSVADEVVVHYLGTLPNGNKFDSSYDRNEPLNLSLSSVIKGWQIGIPLMNVGAKYRFFIPYNLAYGERGSGTIPPFSPLIFEVELLEVKTKNATE</sequence>
<gene>
    <name evidence="9" type="ORF">SAMN05660841_01479</name>
</gene>
<protein>
    <recommendedName>
        <fullName evidence="6">Peptidyl-prolyl cis-trans isomerase</fullName>
        <ecNumber evidence="6">5.2.1.8</ecNumber>
    </recommendedName>
</protein>
<evidence type="ECO:0000256" key="2">
    <source>
        <dbReference type="ARBA" id="ARBA00006577"/>
    </source>
</evidence>
<dbReference type="AlphaFoldDB" id="A0A1T5CNI0"/>
<name>A0A1T5CNI0_9SPHI</name>
<feature type="chain" id="PRO_5012820816" description="Peptidyl-prolyl cis-trans isomerase" evidence="7">
    <location>
        <begin position="20"/>
        <end position="257"/>
    </location>
</feature>
<dbReference type="EMBL" id="FUZF01000004">
    <property type="protein sequence ID" value="SKB61009.1"/>
    <property type="molecule type" value="Genomic_DNA"/>
</dbReference>
<dbReference type="GO" id="GO:0003755">
    <property type="term" value="F:peptidyl-prolyl cis-trans isomerase activity"/>
    <property type="evidence" value="ECO:0007669"/>
    <property type="project" value="UniProtKB-UniRule"/>
</dbReference>
<dbReference type="InterPro" id="IPR000774">
    <property type="entry name" value="PPIase_FKBP_N"/>
</dbReference>
<dbReference type="PANTHER" id="PTHR43811:SF19">
    <property type="entry name" value="39 KDA FK506-BINDING NUCLEAR PROTEIN"/>
    <property type="match status" value="1"/>
</dbReference>
<evidence type="ECO:0000256" key="6">
    <source>
        <dbReference type="RuleBase" id="RU003915"/>
    </source>
</evidence>
<keyword evidence="3 5" id="KW-0697">Rotamase</keyword>
<evidence type="ECO:0000256" key="4">
    <source>
        <dbReference type="ARBA" id="ARBA00023235"/>
    </source>
</evidence>
<dbReference type="Gene3D" id="1.10.287.460">
    <property type="entry name" value="Peptidyl-prolyl cis-trans isomerase, FKBP-type, N-terminal domain"/>
    <property type="match status" value="1"/>
</dbReference>
<dbReference type="GO" id="GO:0006457">
    <property type="term" value="P:protein folding"/>
    <property type="evidence" value="ECO:0007669"/>
    <property type="project" value="InterPro"/>
</dbReference>
<dbReference type="RefSeq" id="WP_245800989.1">
    <property type="nucleotide sequence ID" value="NZ_FUZF01000004.1"/>
</dbReference>
<reference evidence="10" key="1">
    <citation type="submission" date="2017-02" db="EMBL/GenBank/DDBJ databases">
        <authorList>
            <person name="Varghese N."/>
            <person name="Submissions S."/>
        </authorList>
    </citation>
    <scope>NUCLEOTIDE SEQUENCE [LARGE SCALE GENOMIC DNA]</scope>
    <source>
        <strain evidence="10">DSM 24091</strain>
    </source>
</reference>
<accession>A0A1T5CNI0</accession>
<dbReference type="EC" id="5.2.1.8" evidence="6"/>